<dbReference type="Pfam" id="PF00440">
    <property type="entry name" value="TetR_N"/>
    <property type="match status" value="1"/>
</dbReference>
<feature type="DNA-binding region" description="H-T-H motif" evidence="2">
    <location>
        <begin position="177"/>
        <end position="196"/>
    </location>
</feature>
<proteinExistence type="predicted"/>
<dbReference type="Gene3D" id="1.10.357.10">
    <property type="entry name" value="Tetracycline Repressor, domain 2"/>
    <property type="match status" value="1"/>
</dbReference>
<dbReference type="PROSITE" id="PS01081">
    <property type="entry name" value="HTH_TETR_1"/>
    <property type="match status" value="1"/>
</dbReference>
<dbReference type="SUPFAM" id="SSF46689">
    <property type="entry name" value="Homeodomain-like"/>
    <property type="match status" value="1"/>
</dbReference>
<evidence type="ECO:0000313" key="4">
    <source>
        <dbReference type="EMBL" id="MBD2829126.1"/>
    </source>
</evidence>
<dbReference type="PRINTS" id="PR00455">
    <property type="entry name" value="HTHTETR"/>
</dbReference>
<protein>
    <submittedName>
        <fullName evidence="4">TetR family transcriptional regulator</fullName>
    </submittedName>
</protein>
<comment type="caution">
    <text evidence="4">The sequence shown here is derived from an EMBL/GenBank/DDBJ whole genome shotgun (WGS) entry which is preliminary data.</text>
</comment>
<reference evidence="4" key="1">
    <citation type="journal article" date="2020" name="PLoS ONE">
        <title>Isolation and characterization of Streptomyces bacteriophages and Streptomyces strains encoding biosynthetic arsenals: Streptomyces strains and phages for antibiotic discovery.</title>
        <authorList>
            <person name="Montano E.T."/>
            <person name="Nideffer J.F."/>
            <person name="Brumage L."/>
            <person name="Erb M."/>
            <person name="Derman A.I."/>
            <person name="Davis J.P."/>
            <person name="Estrada E."/>
            <person name="Fu S."/>
            <person name="Le D."/>
            <person name="Vuppala A."/>
            <person name="Tran C."/>
            <person name="Luterstein E."/>
            <person name="Lakkaraju S."/>
            <person name="Panchagnula S."/>
            <person name="Ren C."/>
            <person name="Doan J."/>
            <person name="Tran S."/>
            <person name="Soriano J."/>
            <person name="Fujita Y."/>
            <person name="Gutala P."/>
            <person name="Fujii Q."/>
            <person name="Lee M."/>
            <person name="Bui A."/>
            <person name="Villarreal C."/>
            <person name="Shing S.R."/>
            <person name="Kim S."/>
            <person name="Freeman D."/>
            <person name="Racha V."/>
            <person name="Ho A."/>
            <person name="Kumar P."/>
            <person name="Falah K."/>
            <person name="Dawson T."/>
            <person name="Enustun E."/>
            <person name="Prichard A."/>
            <person name="Gomez A."/>
            <person name="Khanna K."/>
            <person name="Trigg S."/>
            <person name="Fernandez L."/>
            <person name="Pogliano K."/>
            <person name="Pogliano J."/>
        </authorList>
    </citation>
    <scope>NUCLEOTIDE SEQUENCE</scope>
    <source>
        <strain evidence="4">QF2</strain>
    </source>
</reference>
<dbReference type="InterPro" id="IPR041673">
    <property type="entry name" value="TetR_C_23"/>
</dbReference>
<dbReference type="InterPro" id="IPR009057">
    <property type="entry name" value="Homeodomain-like_sf"/>
</dbReference>
<dbReference type="Pfam" id="PF04134">
    <property type="entry name" value="DCC1-like"/>
    <property type="match status" value="1"/>
</dbReference>
<dbReference type="InterPro" id="IPR007263">
    <property type="entry name" value="DCC1-like"/>
</dbReference>
<sequence length="381" mass="42214">MLYDARCPLCVHLRGWLQRQRQLVPLDFVPAGSAEAVRRFPELDHAATLREITVVGDLGQVYRETAAWIVCLWALAEYRSRAHWLTTPAGRPFARGTVLAAARYRAMAVPPCAPGSTACATRRAGREGPDNLGPVVKEEKNVQENKPAKAAKSEQTRTLILETALRLFAERGYDRTTMRAIAQEAGVSVGNAYYYFTSKEHLVQGFYDRIAGEHAEAVRPVLEGDRDLAVRIRGVLLGWLDVAEPYHRFASQFFKNAADPDSPLSPFSGDSSAARDAAISIHERCLAGADVKSDPQLAPLLPQLMWLMQMGLVLYWVYDRSEGAERSRRLVERTAPIAARAISLSRFRVLRPLVRQIHGLLVEFLPETATAGARGPGRSTD</sequence>
<dbReference type="InterPro" id="IPR050109">
    <property type="entry name" value="HTH-type_TetR-like_transc_reg"/>
</dbReference>
<organism evidence="4">
    <name type="scientific">Streptomyces globisporus</name>
    <dbReference type="NCBI Taxonomy" id="1908"/>
    <lineage>
        <taxon>Bacteria</taxon>
        <taxon>Bacillati</taxon>
        <taxon>Actinomycetota</taxon>
        <taxon>Actinomycetes</taxon>
        <taxon>Kitasatosporales</taxon>
        <taxon>Streptomycetaceae</taxon>
        <taxon>Streptomyces</taxon>
    </lineage>
</organism>
<dbReference type="InterPro" id="IPR001647">
    <property type="entry name" value="HTH_TetR"/>
</dbReference>
<dbReference type="SUPFAM" id="SSF48498">
    <property type="entry name" value="Tetracyclin repressor-like, C-terminal domain"/>
    <property type="match status" value="1"/>
</dbReference>
<name>A0A927GN29_STRGL</name>
<dbReference type="InterPro" id="IPR036271">
    <property type="entry name" value="Tet_transcr_reg_TetR-rel_C_sf"/>
</dbReference>
<dbReference type="EMBL" id="JACWUS010000001">
    <property type="protein sequence ID" value="MBD2829126.1"/>
    <property type="molecule type" value="Genomic_DNA"/>
</dbReference>
<dbReference type="InterPro" id="IPR023772">
    <property type="entry name" value="DNA-bd_HTH_TetR-type_CS"/>
</dbReference>
<accession>A0A927GN29</accession>
<dbReference type="GO" id="GO:0003700">
    <property type="term" value="F:DNA-binding transcription factor activity"/>
    <property type="evidence" value="ECO:0007669"/>
    <property type="project" value="TreeGrafter"/>
</dbReference>
<dbReference type="PANTHER" id="PTHR30055:SF146">
    <property type="entry name" value="HTH-TYPE TRANSCRIPTIONAL DUAL REGULATOR CECR"/>
    <property type="match status" value="1"/>
</dbReference>
<feature type="domain" description="HTH tetR-type" evidence="3">
    <location>
        <begin position="154"/>
        <end position="214"/>
    </location>
</feature>
<dbReference type="GO" id="GO:0000976">
    <property type="term" value="F:transcription cis-regulatory region binding"/>
    <property type="evidence" value="ECO:0007669"/>
    <property type="project" value="TreeGrafter"/>
</dbReference>
<evidence type="ECO:0000259" key="3">
    <source>
        <dbReference type="PROSITE" id="PS50977"/>
    </source>
</evidence>
<dbReference type="GO" id="GO:0015035">
    <property type="term" value="F:protein-disulfide reductase activity"/>
    <property type="evidence" value="ECO:0007669"/>
    <property type="project" value="InterPro"/>
</dbReference>
<gene>
    <name evidence="4" type="ORF">ID875_13910</name>
</gene>
<keyword evidence="1 2" id="KW-0238">DNA-binding</keyword>
<dbReference type="PROSITE" id="PS50977">
    <property type="entry name" value="HTH_TETR_2"/>
    <property type="match status" value="1"/>
</dbReference>
<evidence type="ECO:0000256" key="1">
    <source>
        <dbReference type="ARBA" id="ARBA00023125"/>
    </source>
</evidence>
<evidence type="ECO:0000256" key="2">
    <source>
        <dbReference type="PROSITE-ProRule" id="PRU00335"/>
    </source>
</evidence>
<dbReference type="Pfam" id="PF17931">
    <property type="entry name" value="TetR_C_23"/>
    <property type="match status" value="1"/>
</dbReference>
<dbReference type="PANTHER" id="PTHR30055">
    <property type="entry name" value="HTH-TYPE TRANSCRIPTIONAL REGULATOR RUTR"/>
    <property type="match status" value="1"/>
</dbReference>
<dbReference type="AlphaFoldDB" id="A0A927GN29"/>